<feature type="domain" description="DUF4190" evidence="2">
    <location>
        <begin position="2"/>
        <end position="46"/>
    </location>
</feature>
<sequence length="193" mass="19614">MLLLGPVALVLGLVALRRTAAQQTRGRRLAIAGVVLGAVGTVALVVGVVVAVLTASAQRSLPPDVPEARDAHAAQLVTGNCLAALPADGTVETVRVVPCAEPHAAQVVTDYEFTSNAVWPGQDAADARVARACVLDDDEAAAGVRTVTWAPTEAGWSRGDRRGLCLAVLDDDVTGSLLDGSATLPTPSATPAP</sequence>
<proteinExistence type="predicted"/>
<keyword evidence="4" id="KW-1185">Reference proteome</keyword>
<keyword evidence="1" id="KW-0472">Membrane</keyword>
<dbReference type="EMBL" id="BONK01000017">
    <property type="protein sequence ID" value="GIG23291.1"/>
    <property type="molecule type" value="Genomic_DNA"/>
</dbReference>
<dbReference type="AlphaFoldDB" id="A0A919P4G1"/>
<keyword evidence="1" id="KW-1133">Transmembrane helix</keyword>
<comment type="caution">
    <text evidence="3">The sequence shown here is derived from an EMBL/GenBank/DDBJ whole genome shotgun (WGS) entry which is preliminary data.</text>
</comment>
<gene>
    <name evidence="3" type="ORF">Cch01nite_40150</name>
</gene>
<protein>
    <recommendedName>
        <fullName evidence="2">DUF4190 domain-containing protein</fullName>
    </recommendedName>
</protein>
<organism evidence="3 4">
    <name type="scientific">Cellulomonas chitinilytica</name>
    <dbReference type="NCBI Taxonomy" id="398759"/>
    <lineage>
        <taxon>Bacteria</taxon>
        <taxon>Bacillati</taxon>
        <taxon>Actinomycetota</taxon>
        <taxon>Actinomycetes</taxon>
        <taxon>Micrococcales</taxon>
        <taxon>Cellulomonadaceae</taxon>
        <taxon>Cellulomonas</taxon>
    </lineage>
</organism>
<evidence type="ECO:0000313" key="4">
    <source>
        <dbReference type="Proteomes" id="UP000632740"/>
    </source>
</evidence>
<dbReference type="Proteomes" id="UP000632740">
    <property type="component" value="Unassembled WGS sequence"/>
</dbReference>
<name>A0A919P4G1_9CELL</name>
<accession>A0A919P4G1</accession>
<evidence type="ECO:0000313" key="3">
    <source>
        <dbReference type="EMBL" id="GIG23291.1"/>
    </source>
</evidence>
<feature type="transmembrane region" description="Helical" evidence="1">
    <location>
        <begin position="31"/>
        <end position="53"/>
    </location>
</feature>
<evidence type="ECO:0000256" key="1">
    <source>
        <dbReference type="SAM" id="Phobius"/>
    </source>
</evidence>
<dbReference type="Pfam" id="PF13828">
    <property type="entry name" value="DUF4190"/>
    <property type="match status" value="1"/>
</dbReference>
<dbReference type="InterPro" id="IPR025241">
    <property type="entry name" value="DUF4190"/>
</dbReference>
<evidence type="ECO:0000259" key="2">
    <source>
        <dbReference type="Pfam" id="PF13828"/>
    </source>
</evidence>
<keyword evidence="1" id="KW-0812">Transmembrane</keyword>
<reference evidence="3" key="1">
    <citation type="submission" date="2021-01" db="EMBL/GenBank/DDBJ databases">
        <title>Whole genome shotgun sequence of Cellulomonas chitinilytica NBRC 110799.</title>
        <authorList>
            <person name="Komaki H."/>
            <person name="Tamura T."/>
        </authorList>
    </citation>
    <scope>NUCLEOTIDE SEQUENCE</scope>
    <source>
        <strain evidence="3">NBRC 110799</strain>
    </source>
</reference>